<dbReference type="Gene3D" id="3.60.140.10">
    <property type="entry name" value="CNF1/YfiH-like putative cysteine hydrolases"/>
    <property type="match status" value="1"/>
</dbReference>
<dbReference type="Pfam" id="PF02578">
    <property type="entry name" value="Cu-oxidase_4"/>
    <property type="match status" value="1"/>
</dbReference>
<keyword evidence="7" id="KW-0862">Zinc</keyword>
<dbReference type="HOGENOM" id="CLU_065784_0_2_9"/>
<name>B6FYV1_PEPHT</name>
<reference evidence="12 13" key="1">
    <citation type="submission" date="2008-09" db="EMBL/GenBank/DDBJ databases">
        <authorList>
            <person name="Fulton L."/>
            <person name="Clifton S."/>
            <person name="Fulton B."/>
            <person name="Xu J."/>
            <person name="Minx P."/>
            <person name="Pepin K.H."/>
            <person name="Johnson M."/>
            <person name="Thiruvilangam P."/>
            <person name="Bhonagiri V."/>
            <person name="Nash W.E."/>
            <person name="Mardis E.R."/>
            <person name="Wilson R.K."/>
        </authorList>
    </citation>
    <scope>NUCLEOTIDE SEQUENCE [LARGE SCALE GENOMIC DNA]</scope>
    <source>
        <strain evidence="12 13">DSM 13275</strain>
    </source>
</reference>
<organism evidence="12 13">
    <name type="scientific">Peptacetobacter hiranonis (strain DSM 13275 / JCM 10541 / KCTC 15199 / TO-931)</name>
    <name type="common">Clostridium hiranonis</name>
    <dbReference type="NCBI Taxonomy" id="500633"/>
    <lineage>
        <taxon>Bacteria</taxon>
        <taxon>Bacillati</taxon>
        <taxon>Bacillota</taxon>
        <taxon>Clostridia</taxon>
        <taxon>Peptostreptococcales</taxon>
        <taxon>Peptostreptococcaceae</taxon>
        <taxon>Peptacetobacter</taxon>
    </lineage>
</organism>
<evidence type="ECO:0000256" key="9">
    <source>
        <dbReference type="ARBA" id="ARBA00048968"/>
    </source>
</evidence>
<protein>
    <recommendedName>
        <fullName evidence="11">Purine nucleoside phosphorylase</fullName>
    </recommendedName>
</protein>
<dbReference type="eggNOG" id="COG1496">
    <property type="taxonomic scope" value="Bacteria"/>
</dbReference>
<keyword evidence="13" id="KW-1185">Reference proteome</keyword>
<evidence type="ECO:0000256" key="10">
    <source>
        <dbReference type="ARBA" id="ARBA00049893"/>
    </source>
</evidence>
<dbReference type="PANTHER" id="PTHR30616">
    <property type="entry name" value="UNCHARACTERIZED PROTEIN YFIH"/>
    <property type="match status" value="1"/>
</dbReference>
<dbReference type="NCBIfam" id="TIGR00726">
    <property type="entry name" value="peptidoglycan editing factor PgeF"/>
    <property type="match status" value="1"/>
</dbReference>
<dbReference type="GO" id="GO:0016787">
    <property type="term" value="F:hydrolase activity"/>
    <property type="evidence" value="ECO:0007669"/>
    <property type="project" value="UniProtKB-KW"/>
</dbReference>
<evidence type="ECO:0000313" key="12">
    <source>
        <dbReference type="EMBL" id="EEA85332.1"/>
    </source>
</evidence>
<evidence type="ECO:0000256" key="6">
    <source>
        <dbReference type="ARBA" id="ARBA00022801"/>
    </source>
</evidence>
<dbReference type="PANTHER" id="PTHR30616:SF2">
    <property type="entry name" value="PURINE NUCLEOSIDE PHOSPHORYLASE LACC1"/>
    <property type="match status" value="1"/>
</dbReference>
<dbReference type="CDD" id="cd16833">
    <property type="entry name" value="YfiH"/>
    <property type="match status" value="1"/>
</dbReference>
<evidence type="ECO:0000256" key="3">
    <source>
        <dbReference type="ARBA" id="ARBA00007353"/>
    </source>
</evidence>
<evidence type="ECO:0000256" key="7">
    <source>
        <dbReference type="ARBA" id="ARBA00022833"/>
    </source>
</evidence>
<evidence type="ECO:0000256" key="4">
    <source>
        <dbReference type="ARBA" id="ARBA00022679"/>
    </source>
</evidence>
<comment type="catalytic activity">
    <reaction evidence="9">
        <text>adenosine + phosphate = alpha-D-ribose 1-phosphate + adenine</text>
        <dbReference type="Rhea" id="RHEA:27642"/>
        <dbReference type="ChEBI" id="CHEBI:16335"/>
        <dbReference type="ChEBI" id="CHEBI:16708"/>
        <dbReference type="ChEBI" id="CHEBI:43474"/>
        <dbReference type="ChEBI" id="CHEBI:57720"/>
        <dbReference type="EC" id="2.4.2.1"/>
    </reaction>
    <physiologicalReaction direction="left-to-right" evidence="9">
        <dbReference type="Rhea" id="RHEA:27643"/>
    </physiologicalReaction>
</comment>
<evidence type="ECO:0000313" key="13">
    <source>
        <dbReference type="Proteomes" id="UP000003178"/>
    </source>
</evidence>
<comment type="catalytic activity">
    <reaction evidence="8">
        <text>adenosine + H2O + H(+) = inosine + NH4(+)</text>
        <dbReference type="Rhea" id="RHEA:24408"/>
        <dbReference type="ChEBI" id="CHEBI:15377"/>
        <dbReference type="ChEBI" id="CHEBI:15378"/>
        <dbReference type="ChEBI" id="CHEBI:16335"/>
        <dbReference type="ChEBI" id="CHEBI:17596"/>
        <dbReference type="ChEBI" id="CHEBI:28938"/>
        <dbReference type="EC" id="3.5.4.4"/>
    </reaction>
    <physiologicalReaction direction="left-to-right" evidence="8">
        <dbReference type="Rhea" id="RHEA:24409"/>
    </physiologicalReaction>
</comment>
<evidence type="ECO:0000256" key="1">
    <source>
        <dbReference type="ARBA" id="ARBA00000553"/>
    </source>
</evidence>
<dbReference type="EMBL" id="ABWP01000045">
    <property type="protein sequence ID" value="EEA85332.1"/>
    <property type="molecule type" value="Genomic_DNA"/>
</dbReference>
<dbReference type="RefSeq" id="WP_006439972.1">
    <property type="nucleotide sequence ID" value="NZ_DS995356.1"/>
</dbReference>
<comment type="function">
    <text evidence="2">Purine nucleoside enzyme that catalyzes the phosphorolysis of adenosine and inosine nucleosides, yielding D-ribose 1-phosphate and the respective free bases, adenine and hypoxanthine. Also catalyzes the phosphorolysis of S-methyl-5'-thioadenosine into adenine and S-methyl-5-thio-alpha-D-ribose 1-phosphate. Also has adenosine deaminase activity.</text>
</comment>
<dbReference type="InterPro" id="IPR003730">
    <property type="entry name" value="Cu_polyphenol_OxRdtase"/>
</dbReference>
<sequence>MENCTTNMKDCITKEISFKDGGFAKVVITERKYNAKNPEDMQLVFDEYGLNYENMTDCKQIHSDIVRVIKKDDIGATEESDAMITNIPDVPLMIYTADCVPIVLVDTKRKVIADIHAGWRGTYAEIVVKTIKSMLNNFGSNPEDIVAIIGPAIGPCCYEVSEDLVDKFNTIVTNKDFKFYIIKEDRFHIDLTKINSYLLEKCGVNKENIHNLNICTSCQNDKFYSYRKDNKTDKRIGTIVQIKL</sequence>
<keyword evidence="4" id="KW-0808">Transferase</keyword>
<dbReference type="InterPro" id="IPR038371">
    <property type="entry name" value="Cu_polyphenol_OxRdtase_sf"/>
</dbReference>
<evidence type="ECO:0000256" key="2">
    <source>
        <dbReference type="ARBA" id="ARBA00003215"/>
    </source>
</evidence>
<comment type="catalytic activity">
    <reaction evidence="10">
        <text>S-methyl-5'-thioadenosine + phosphate = 5-(methylsulfanyl)-alpha-D-ribose 1-phosphate + adenine</text>
        <dbReference type="Rhea" id="RHEA:11852"/>
        <dbReference type="ChEBI" id="CHEBI:16708"/>
        <dbReference type="ChEBI" id="CHEBI:17509"/>
        <dbReference type="ChEBI" id="CHEBI:43474"/>
        <dbReference type="ChEBI" id="CHEBI:58533"/>
        <dbReference type="EC" id="2.4.2.28"/>
    </reaction>
    <physiologicalReaction direction="left-to-right" evidence="10">
        <dbReference type="Rhea" id="RHEA:11853"/>
    </physiologicalReaction>
</comment>
<dbReference type="SUPFAM" id="SSF64438">
    <property type="entry name" value="CNF1/YfiH-like putative cysteine hydrolases"/>
    <property type="match status" value="1"/>
</dbReference>
<dbReference type="Proteomes" id="UP000003178">
    <property type="component" value="Unassembled WGS sequence"/>
</dbReference>
<accession>B6FYV1</accession>
<comment type="similarity">
    <text evidence="3 11">Belongs to the purine nucleoside phosphorylase YfiH/LACC1 family.</text>
</comment>
<dbReference type="GO" id="GO:0005507">
    <property type="term" value="F:copper ion binding"/>
    <property type="evidence" value="ECO:0007669"/>
    <property type="project" value="TreeGrafter"/>
</dbReference>
<comment type="caution">
    <text evidence="12">The sequence shown here is derived from an EMBL/GenBank/DDBJ whole genome shotgun (WGS) entry which is preliminary data.</text>
</comment>
<evidence type="ECO:0000256" key="11">
    <source>
        <dbReference type="RuleBase" id="RU361274"/>
    </source>
</evidence>
<evidence type="ECO:0000256" key="8">
    <source>
        <dbReference type="ARBA" id="ARBA00047989"/>
    </source>
</evidence>
<evidence type="ECO:0000256" key="5">
    <source>
        <dbReference type="ARBA" id="ARBA00022723"/>
    </source>
</evidence>
<gene>
    <name evidence="12" type="ORF">CLOHIR_01055</name>
</gene>
<dbReference type="InterPro" id="IPR011324">
    <property type="entry name" value="Cytotoxic_necrot_fac-like_cat"/>
</dbReference>
<keyword evidence="6" id="KW-0378">Hydrolase</keyword>
<reference evidence="12 13" key="2">
    <citation type="submission" date="2008-10" db="EMBL/GenBank/DDBJ databases">
        <title>Draft genome sequence of Clostridium hiranonis (DSM 13275).</title>
        <authorList>
            <person name="Sudarsanam P."/>
            <person name="Ley R."/>
            <person name="Guruge J."/>
            <person name="Turnbaugh P.J."/>
            <person name="Mahowald M."/>
            <person name="Liep D."/>
            <person name="Gordon J."/>
        </authorList>
    </citation>
    <scope>NUCLEOTIDE SEQUENCE [LARGE SCALE GENOMIC DNA]</scope>
    <source>
        <strain evidence="12 13">DSM 13275</strain>
    </source>
</reference>
<dbReference type="GO" id="GO:0017061">
    <property type="term" value="F:S-methyl-5-thioadenosine phosphorylase activity"/>
    <property type="evidence" value="ECO:0007669"/>
    <property type="project" value="UniProtKB-EC"/>
</dbReference>
<dbReference type="STRING" id="500633.CLOHIR_01055"/>
<keyword evidence="5" id="KW-0479">Metal-binding</keyword>
<proteinExistence type="inferred from homology"/>
<dbReference type="AlphaFoldDB" id="B6FYV1"/>
<comment type="catalytic activity">
    <reaction evidence="1">
        <text>inosine + phosphate = alpha-D-ribose 1-phosphate + hypoxanthine</text>
        <dbReference type="Rhea" id="RHEA:27646"/>
        <dbReference type="ChEBI" id="CHEBI:17368"/>
        <dbReference type="ChEBI" id="CHEBI:17596"/>
        <dbReference type="ChEBI" id="CHEBI:43474"/>
        <dbReference type="ChEBI" id="CHEBI:57720"/>
        <dbReference type="EC" id="2.4.2.1"/>
    </reaction>
    <physiologicalReaction direction="left-to-right" evidence="1">
        <dbReference type="Rhea" id="RHEA:27647"/>
    </physiologicalReaction>
</comment>